<dbReference type="Pfam" id="PF13806">
    <property type="entry name" value="Rieske_2"/>
    <property type="match status" value="1"/>
</dbReference>
<dbReference type="GO" id="GO:0008942">
    <property type="term" value="F:nitrite reductase [NAD(P)H] activity"/>
    <property type="evidence" value="ECO:0007669"/>
    <property type="project" value="InterPro"/>
</dbReference>
<evidence type="ECO:0000256" key="1">
    <source>
        <dbReference type="ARBA" id="ARBA00022714"/>
    </source>
</evidence>
<dbReference type="InterPro" id="IPR017941">
    <property type="entry name" value="Rieske_2Fe-2S"/>
</dbReference>
<accession>A0A2T5IVK3</accession>
<evidence type="ECO:0000256" key="5">
    <source>
        <dbReference type="ARBA" id="ARBA00023014"/>
    </source>
</evidence>
<keyword evidence="3" id="KW-0560">Oxidoreductase</keyword>
<dbReference type="Proteomes" id="UP000244223">
    <property type="component" value="Unassembled WGS sequence"/>
</dbReference>
<dbReference type="PROSITE" id="PS51296">
    <property type="entry name" value="RIESKE"/>
    <property type="match status" value="1"/>
</dbReference>
<dbReference type="PANTHER" id="PTHR40562">
    <property type="match status" value="1"/>
</dbReference>
<feature type="domain" description="Rieske" evidence="7">
    <location>
        <begin position="13"/>
        <end position="113"/>
    </location>
</feature>
<dbReference type="GO" id="GO:0042128">
    <property type="term" value="P:nitrate assimilation"/>
    <property type="evidence" value="ECO:0007669"/>
    <property type="project" value="UniProtKB-KW"/>
</dbReference>
<dbReference type="InterPro" id="IPR017881">
    <property type="entry name" value="NirD"/>
</dbReference>
<comment type="caution">
    <text evidence="8">The sequence shown here is derived from an EMBL/GenBank/DDBJ whole genome shotgun (WGS) entry which is preliminary data.</text>
</comment>
<dbReference type="GO" id="GO:0046872">
    <property type="term" value="F:metal ion binding"/>
    <property type="evidence" value="ECO:0007669"/>
    <property type="project" value="UniProtKB-KW"/>
</dbReference>
<reference evidence="8 9" key="1">
    <citation type="submission" date="2018-04" db="EMBL/GenBank/DDBJ databases">
        <title>Genomic Encyclopedia of Archaeal and Bacterial Type Strains, Phase II (KMG-II): from individual species to whole genera.</title>
        <authorList>
            <person name="Goeker M."/>
        </authorList>
    </citation>
    <scope>NUCLEOTIDE SEQUENCE [LARGE SCALE GENOMIC DNA]</scope>
    <source>
        <strain evidence="8 9">DSM 5822</strain>
    </source>
</reference>
<dbReference type="GO" id="GO:0051537">
    <property type="term" value="F:2 iron, 2 sulfur cluster binding"/>
    <property type="evidence" value="ECO:0007669"/>
    <property type="project" value="UniProtKB-KW"/>
</dbReference>
<evidence type="ECO:0000256" key="6">
    <source>
        <dbReference type="ARBA" id="ARBA00023063"/>
    </source>
</evidence>
<protein>
    <submittedName>
        <fullName evidence="8">Assimilatory nitrite reductase (NAD(P)H) small subunit</fullName>
    </submittedName>
</protein>
<dbReference type="EMBL" id="QAON01000015">
    <property type="protein sequence ID" value="PTQ87924.1"/>
    <property type="molecule type" value="Genomic_DNA"/>
</dbReference>
<keyword evidence="2" id="KW-0479">Metal-binding</keyword>
<evidence type="ECO:0000313" key="8">
    <source>
        <dbReference type="EMBL" id="PTQ87924.1"/>
    </source>
</evidence>
<dbReference type="InterPro" id="IPR036922">
    <property type="entry name" value="Rieske_2Fe-2S_sf"/>
</dbReference>
<dbReference type="Gene3D" id="2.102.10.10">
    <property type="entry name" value="Rieske [2Fe-2S] iron-sulphur domain"/>
    <property type="match status" value="1"/>
</dbReference>
<keyword evidence="5" id="KW-0411">Iron-sulfur</keyword>
<dbReference type="PROSITE" id="PS51300">
    <property type="entry name" value="NIRD"/>
    <property type="match status" value="1"/>
</dbReference>
<evidence type="ECO:0000313" key="9">
    <source>
        <dbReference type="Proteomes" id="UP000244223"/>
    </source>
</evidence>
<dbReference type="PANTHER" id="PTHR40562:SF1">
    <property type="entry name" value="NITRITE REDUCTASE (NADH) SMALL SUBUNIT"/>
    <property type="match status" value="1"/>
</dbReference>
<name>A0A2T5IVK3_9GAMM</name>
<evidence type="ECO:0000256" key="3">
    <source>
        <dbReference type="ARBA" id="ARBA00023002"/>
    </source>
</evidence>
<gene>
    <name evidence="8" type="ORF">C8N29_1159</name>
</gene>
<evidence type="ECO:0000256" key="2">
    <source>
        <dbReference type="ARBA" id="ARBA00022723"/>
    </source>
</evidence>
<keyword evidence="9" id="KW-1185">Reference proteome</keyword>
<organism evidence="8 9">
    <name type="scientific">Agitococcus lubricus</name>
    <dbReference type="NCBI Taxonomy" id="1077255"/>
    <lineage>
        <taxon>Bacteria</taxon>
        <taxon>Pseudomonadati</taxon>
        <taxon>Pseudomonadota</taxon>
        <taxon>Gammaproteobacteria</taxon>
        <taxon>Moraxellales</taxon>
        <taxon>Moraxellaceae</taxon>
        <taxon>Agitococcus</taxon>
    </lineage>
</organism>
<proteinExistence type="predicted"/>
<keyword evidence="4" id="KW-0408">Iron</keyword>
<keyword evidence="1" id="KW-0001">2Fe-2S</keyword>
<evidence type="ECO:0000256" key="4">
    <source>
        <dbReference type="ARBA" id="ARBA00023004"/>
    </source>
</evidence>
<keyword evidence="6" id="KW-0534">Nitrate assimilation</keyword>
<dbReference type="NCBIfam" id="TIGR02378">
    <property type="entry name" value="nirD_assim_sml"/>
    <property type="match status" value="1"/>
</dbReference>
<dbReference type="InterPro" id="IPR012748">
    <property type="entry name" value="Rieske-like_NirD"/>
</dbReference>
<dbReference type="SUPFAM" id="SSF50022">
    <property type="entry name" value="ISP domain"/>
    <property type="match status" value="1"/>
</dbReference>
<dbReference type="CDD" id="cd03529">
    <property type="entry name" value="Rieske_NirD"/>
    <property type="match status" value="1"/>
</dbReference>
<sequence>MTHQERNTMNSLVKICPVAELPVNLGVGALVKGQQVAVFKLPNGDIFAIGNFDPFSEANVLSRGLVGDLQGQKVVASPIYKHHYNLQTGECLEDSTVKVPAYDVVVQDEYVYIRA</sequence>
<evidence type="ECO:0000259" key="7">
    <source>
        <dbReference type="PROSITE" id="PS51296"/>
    </source>
</evidence>
<dbReference type="AlphaFoldDB" id="A0A2T5IVK3"/>